<feature type="region of interest" description="Disordered" evidence="1">
    <location>
        <begin position="358"/>
        <end position="411"/>
    </location>
</feature>
<dbReference type="OrthoDB" id="10626649at2759"/>
<reference evidence="2" key="1">
    <citation type="submission" date="2020-09" db="EMBL/GenBank/DDBJ databases">
        <authorList>
            <person name="Kikuchi T."/>
        </authorList>
    </citation>
    <scope>NUCLEOTIDE SEQUENCE</scope>
    <source>
        <strain evidence="2">Ka4C1</strain>
    </source>
</reference>
<name>A0A7I8X069_BURXY</name>
<dbReference type="Proteomes" id="UP000659654">
    <property type="component" value="Unassembled WGS sequence"/>
</dbReference>
<feature type="compositionally biased region" description="Basic and acidic residues" evidence="1">
    <location>
        <begin position="218"/>
        <end position="235"/>
    </location>
</feature>
<accession>A0A7I8X069</accession>
<feature type="compositionally biased region" description="Basic and acidic residues" evidence="1">
    <location>
        <begin position="381"/>
        <end position="411"/>
    </location>
</feature>
<evidence type="ECO:0000313" key="2">
    <source>
        <dbReference type="EMBL" id="CAD5218059.1"/>
    </source>
</evidence>
<dbReference type="EMBL" id="CAJFDI010000002">
    <property type="protein sequence ID" value="CAD5218059.1"/>
    <property type="molecule type" value="Genomic_DNA"/>
</dbReference>
<protein>
    <submittedName>
        <fullName evidence="2">(pine wood nematode) hypothetical protein</fullName>
    </submittedName>
</protein>
<dbReference type="AlphaFoldDB" id="A0A7I8X069"/>
<dbReference type="Proteomes" id="UP000582659">
    <property type="component" value="Unassembled WGS sequence"/>
</dbReference>
<feature type="compositionally biased region" description="Basic and acidic residues" evidence="1">
    <location>
        <begin position="119"/>
        <end position="150"/>
    </location>
</feature>
<feature type="region of interest" description="Disordered" evidence="1">
    <location>
        <begin position="47"/>
        <end position="176"/>
    </location>
</feature>
<keyword evidence="3" id="KW-1185">Reference proteome</keyword>
<proteinExistence type="predicted"/>
<evidence type="ECO:0000256" key="1">
    <source>
        <dbReference type="SAM" id="MobiDB-lite"/>
    </source>
</evidence>
<feature type="region of interest" description="Disordered" evidence="1">
    <location>
        <begin position="204"/>
        <end position="235"/>
    </location>
</feature>
<evidence type="ECO:0000313" key="3">
    <source>
        <dbReference type="Proteomes" id="UP000659654"/>
    </source>
</evidence>
<comment type="caution">
    <text evidence="2">The sequence shown here is derived from an EMBL/GenBank/DDBJ whole genome shotgun (WGS) entry which is preliminary data.</text>
</comment>
<sequence length="411" mass="45886">MTSVSTDSDIHNPRARHHARHLFHLHCGHLHRLHQCAKGFLLHDKNKSLHSPMTGGSKPTPAASPAKLQSSKQDILSKGPVQPKPAGSARALPTKPPLKENAAGLKTARASSTPRSPRTPHEKKAKVVDENNNKKVAMERNKEKFKEARAKARMGIKSPGESPPELPTKVEPVKEKSTKANPFKNADIDCADVVELEGGCDTSRIEGDLTSSDVISDSNEHSMDPRSPPERYFSPEREKNPVRRCFYFDKTGARNERVDIDDDIYDEVEFSSSQTVYPAKLERQRTHAKVIRSRADQWRRYGALLQIYSIGGHIQLHNRKSEGKKTAFIKAGTKPPTPPKEPPITTLEEFFARTIPKCSSSISKEPDDPFENTSPDALTDQDNKNGKKEKKDAKKEQKDAKPDKKDNPKVK</sequence>
<gene>
    <name evidence="2" type="ORF">BXYJ_LOCUS5452</name>
</gene>
<dbReference type="EMBL" id="CAJFCV020000002">
    <property type="protein sequence ID" value="CAG9102591.1"/>
    <property type="molecule type" value="Genomic_DNA"/>
</dbReference>
<organism evidence="2 3">
    <name type="scientific">Bursaphelenchus xylophilus</name>
    <name type="common">Pinewood nematode worm</name>
    <name type="synonym">Aphelenchoides xylophilus</name>
    <dbReference type="NCBI Taxonomy" id="6326"/>
    <lineage>
        <taxon>Eukaryota</taxon>
        <taxon>Metazoa</taxon>
        <taxon>Ecdysozoa</taxon>
        <taxon>Nematoda</taxon>
        <taxon>Chromadorea</taxon>
        <taxon>Rhabditida</taxon>
        <taxon>Tylenchina</taxon>
        <taxon>Tylenchomorpha</taxon>
        <taxon>Aphelenchoidea</taxon>
        <taxon>Aphelenchoididae</taxon>
        <taxon>Bursaphelenchus</taxon>
    </lineage>
</organism>